<evidence type="ECO:0000313" key="2">
    <source>
        <dbReference type="Proteomes" id="UP000011682"/>
    </source>
</evidence>
<keyword evidence="2" id="KW-1185">Reference proteome</keyword>
<dbReference type="RefSeq" id="WP_002620665.1">
    <property type="nucleotide sequence ID" value="NZ_ANAH02000066.1"/>
</dbReference>
<proteinExistence type="predicted"/>
<dbReference type="EMBL" id="ANAH02000066">
    <property type="protein sequence ID" value="EPX56379.1"/>
    <property type="molecule type" value="Genomic_DNA"/>
</dbReference>
<dbReference type="Proteomes" id="UP000011682">
    <property type="component" value="Unassembled WGS sequence"/>
</dbReference>
<dbReference type="AlphaFoldDB" id="S9Q4V5"/>
<protein>
    <submittedName>
        <fullName evidence="1">Uncharacterized protein</fullName>
    </submittedName>
</protein>
<dbReference type="eggNOG" id="COG3751">
    <property type="taxonomic scope" value="Bacteria"/>
</dbReference>
<gene>
    <name evidence="1" type="ORF">D187_007721</name>
</gene>
<name>S9Q4V5_CYSF2</name>
<comment type="caution">
    <text evidence="1">The sequence shown here is derived from an EMBL/GenBank/DDBJ whole genome shotgun (WGS) entry which is preliminary data.</text>
</comment>
<evidence type="ECO:0000313" key="1">
    <source>
        <dbReference type="EMBL" id="EPX56379.1"/>
    </source>
</evidence>
<accession>S9Q4V5</accession>
<organism evidence="1 2">
    <name type="scientific">Cystobacter fuscus (strain ATCC 25194 / DSM 2262 / NBRC 100088 / M29)</name>
    <dbReference type="NCBI Taxonomy" id="1242864"/>
    <lineage>
        <taxon>Bacteria</taxon>
        <taxon>Pseudomonadati</taxon>
        <taxon>Myxococcota</taxon>
        <taxon>Myxococcia</taxon>
        <taxon>Myxococcales</taxon>
        <taxon>Cystobacterineae</taxon>
        <taxon>Archangiaceae</taxon>
        <taxon>Cystobacter</taxon>
    </lineage>
</organism>
<reference evidence="1" key="1">
    <citation type="submission" date="2013-05" db="EMBL/GenBank/DDBJ databases">
        <title>Genome assembly of Cystobacter fuscus DSM 2262.</title>
        <authorList>
            <person name="Sharma G."/>
            <person name="Khatri I."/>
            <person name="Kaur C."/>
            <person name="Mayilraj S."/>
            <person name="Subramanian S."/>
        </authorList>
    </citation>
    <scope>NUCLEOTIDE SEQUENCE [LARGE SCALE GENOMIC DNA]</scope>
    <source>
        <strain evidence="1">DSM 2262</strain>
    </source>
</reference>
<sequence length="378" mass="41620">MSDALDAYLRLAAPHLSPELVSPEAFGNLQRIARQLPPASASGFECRLGQPQALADLGVRFLAADGSRAVLAGRGDPGGRFGLSRFTHPVWERLRRFGARWDEPGSRLAREIGDIFLEFDVEGTPEQEPIPSFFIEYERGATRDLEIMEEALALLWGEPLAPAVRERVVACLEALPSGGQVSAVGAMFSRRFEGVRLCLHGLSPDTLPGYLERVGWPGTSAEWEPLLSAVAPRVERLALSLDVGGTVQPRLGVECHLAESLHEADTARWSALLEVLEARGLCLPNKRRALVDWVGHLHLRSRPEALPAHLRTLSAGLGPHALPVFLRRINHVKLVFQPGRPPEAKAYLALIQRWLGQDRRRGRYVFGDLDEVRASLAP</sequence>
<dbReference type="OrthoDB" id="943699at2"/>